<evidence type="ECO:0000259" key="4">
    <source>
        <dbReference type="Pfam" id="PF25137"/>
    </source>
</evidence>
<sequence>MRQLKIEPVIYEYDGCRDFFKVFRIGKDDLIISNQKLYDEYLKYHIKESAVILIDNYGKGYPTDNIVESIYESVKKITYERVIAIGGNSILEIGKIFSLKNISPVNKLFNHKLDIVKEKELVLVQTTCGTGSEITNICTLKFQKEKRKKELNADELYADSAVLIPELLKSLPLNIFLENSINAFINAVDSYISPKATEYTQLFSERAIKIFLNGYKKIILDEEDCINLLCRDFLFASNYAGISLGNTGYGIIHSFGKNLSLNNKLTIKESNYIIFTTVLRRYAKKLLNTEKLNRILSTLLNCNENKIYDELDNILNKIFYRKRLSEFGIERNQLNDIIRNMIELQNKDKCLKDFLLSEDEIYDLYESVY</sequence>
<dbReference type="AlphaFoldDB" id="A0A2S7F8H0"/>
<dbReference type="Pfam" id="PF00465">
    <property type="entry name" value="Fe-ADH"/>
    <property type="match status" value="1"/>
</dbReference>
<accession>A0A2S7F8H0</accession>
<dbReference type="GO" id="GO:0046872">
    <property type="term" value="F:metal ion binding"/>
    <property type="evidence" value="ECO:0007669"/>
    <property type="project" value="InterPro"/>
</dbReference>
<dbReference type="InterPro" id="IPR039697">
    <property type="entry name" value="Alcohol_dehydrogenase_Fe"/>
</dbReference>
<dbReference type="Gene3D" id="3.40.50.1970">
    <property type="match status" value="1"/>
</dbReference>
<organism evidence="5 6">
    <name type="scientific">Clostridium butyricum</name>
    <dbReference type="NCBI Taxonomy" id="1492"/>
    <lineage>
        <taxon>Bacteria</taxon>
        <taxon>Bacillati</taxon>
        <taxon>Bacillota</taxon>
        <taxon>Clostridia</taxon>
        <taxon>Eubacteriales</taxon>
        <taxon>Clostridiaceae</taxon>
        <taxon>Clostridium</taxon>
    </lineage>
</organism>
<proteinExistence type="inferred from homology"/>
<keyword evidence="2" id="KW-0560">Oxidoreductase</keyword>
<dbReference type="Pfam" id="PF25137">
    <property type="entry name" value="ADH_Fe_C"/>
    <property type="match status" value="1"/>
</dbReference>
<feature type="domain" description="Alcohol dehydrogenase iron-type/glycerol dehydrogenase GldA" evidence="3">
    <location>
        <begin position="30"/>
        <end position="165"/>
    </location>
</feature>
<evidence type="ECO:0000256" key="2">
    <source>
        <dbReference type="ARBA" id="ARBA00023002"/>
    </source>
</evidence>
<reference evidence="5 6" key="1">
    <citation type="submission" date="2016-01" db="EMBL/GenBank/DDBJ databases">
        <title>Characterization of the Clostridium difficile lineages that are prevalent in Hong Kong and China.</title>
        <authorList>
            <person name="Kwok J.S.-L."/>
            <person name="Lam W.-Y."/>
            <person name="Ip M."/>
            <person name="Chan T.-F."/>
            <person name="Hawkey P.M."/>
            <person name="Tsui S.K.-W."/>
        </authorList>
    </citation>
    <scope>NUCLEOTIDE SEQUENCE [LARGE SCALE GENOMIC DNA]</scope>
    <source>
        <strain evidence="5 6">300064</strain>
    </source>
</reference>
<dbReference type="EMBL" id="LRDH01000118">
    <property type="protein sequence ID" value="PPV13600.1"/>
    <property type="molecule type" value="Genomic_DNA"/>
</dbReference>
<evidence type="ECO:0000259" key="3">
    <source>
        <dbReference type="Pfam" id="PF00465"/>
    </source>
</evidence>
<comment type="caution">
    <text evidence="5">The sequence shown here is derived from an EMBL/GenBank/DDBJ whole genome shotgun (WGS) entry which is preliminary data.</text>
</comment>
<comment type="similarity">
    <text evidence="1">Belongs to the iron-containing alcohol dehydrogenase family.</text>
</comment>
<dbReference type="PANTHER" id="PTHR11496">
    <property type="entry name" value="ALCOHOL DEHYDROGENASE"/>
    <property type="match status" value="1"/>
</dbReference>
<dbReference type="Gene3D" id="1.20.1090.10">
    <property type="entry name" value="Dehydroquinate synthase-like - alpha domain"/>
    <property type="match status" value="1"/>
</dbReference>
<feature type="domain" description="Fe-containing alcohol dehydrogenase-like C-terminal" evidence="4">
    <location>
        <begin position="180"/>
        <end position="368"/>
    </location>
</feature>
<dbReference type="PANTHER" id="PTHR11496:SF102">
    <property type="entry name" value="ALCOHOL DEHYDROGENASE 4"/>
    <property type="match status" value="1"/>
</dbReference>
<evidence type="ECO:0000313" key="5">
    <source>
        <dbReference type="EMBL" id="PPV13600.1"/>
    </source>
</evidence>
<dbReference type="InterPro" id="IPR056798">
    <property type="entry name" value="ADH_Fe_C"/>
</dbReference>
<evidence type="ECO:0000256" key="1">
    <source>
        <dbReference type="ARBA" id="ARBA00007358"/>
    </source>
</evidence>
<dbReference type="RefSeq" id="WP_043662156.1">
    <property type="nucleotide sequence ID" value="NZ_JSEG01000002.1"/>
</dbReference>
<dbReference type="SUPFAM" id="SSF56796">
    <property type="entry name" value="Dehydroquinate synthase-like"/>
    <property type="match status" value="1"/>
</dbReference>
<dbReference type="InterPro" id="IPR001670">
    <property type="entry name" value="ADH_Fe/GldA"/>
</dbReference>
<dbReference type="GO" id="GO:0004022">
    <property type="term" value="F:alcohol dehydrogenase (NAD+) activity"/>
    <property type="evidence" value="ECO:0007669"/>
    <property type="project" value="TreeGrafter"/>
</dbReference>
<protein>
    <submittedName>
        <fullName evidence="5">4-hydroxybutyrate dehydrogenase</fullName>
    </submittedName>
</protein>
<gene>
    <name evidence="5" type="ORF">AWN73_03440</name>
</gene>
<name>A0A2S7F8H0_CLOBU</name>
<dbReference type="Proteomes" id="UP000238081">
    <property type="component" value="Unassembled WGS sequence"/>
</dbReference>
<evidence type="ECO:0000313" key="6">
    <source>
        <dbReference type="Proteomes" id="UP000238081"/>
    </source>
</evidence>